<dbReference type="Proteomes" id="UP000239763">
    <property type="component" value="Unassembled WGS sequence"/>
</dbReference>
<gene>
    <name evidence="2" type="ORF">BCT50_06545</name>
    <name evidence="1" type="ORF">BCV38_05190</name>
</gene>
<evidence type="ECO:0000313" key="2">
    <source>
        <dbReference type="EMBL" id="PMM59084.1"/>
    </source>
</evidence>
<dbReference type="AlphaFoldDB" id="A0A855IQU4"/>
<reference evidence="2" key="2">
    <citation type="submission" date="2016-07" db="EMBL/GenBank/DDBJ databases">
        <authorList>
            <person name="Kauffman K."/>
            <person name="Arevalo P."/>
            <person name="Polz M.F."/>
        </authorList>
    </citation>
    <scope>NUCLEOTIDE SEQUENCE</scope>
    <source>
        <strain evidence="2">10N.261.48.A1</strain>
        <strain evidence="1">10N.286.55.E1</strain>
    </source>
</reference>
<sequence>MSVYNYYYASKDDIEALEQDRLELLNDFKEQLAVFCEHLYANLDQQSIFQSLNSHTNSAIFFPHYQSNRCEILETPLSVYLRSKLVEIVKSTATKTVQNLAIQIADSSQKLLCEDFSLRGSTASIAEKLVLRYLFSHLNFDDIEAIPKVPLSRNNQLLAFSEFYLLDHVEKRYTENYHKYKIWDGRAVSLFSSLLFDLKNEYHPFFHLPDLRFLLENNLELITIELFKDESIACWTALLTDGPKYLYTELAYPDDNGLIFEEYVPLNMVCEEVWESLYERYRNKWTSTLKPQIN</sequence>
<comment type="caution">
    <text evidence="2">The sequence shown here is derived from an EMBL/GenBank/DDBJ whole genome shotgun (WGS) entry which is preliminary data.</text>
</comment>
<dbReference type="EMBL" id="MCZJ01000013">
    <property type="protein sequence ID" value="PMM59084.1"/>
    <property type="molecule type" value="Genomic_DNA"/>
</dbReference>
<organism evidence="2 3">
    <name type="scientific">Vibrio lentus</name>
    <dbReference type="NCBI Taxonomy" id="136468"/>
    <lineage>
        <taxon>Bacteria</taxon>
        <taxon>Pseudomonadati</taxon>
        <taxon>Pseudomonadota</taxon>
        <taxon>Gammaproteobacteria</taxon>
        <taxon>Vibrionales</taxon>
        <taxon>Vibrionaceae</taxon>
        <taxon>Vibrio</taxon>
    </lineage>
</organism>
<evidence type="ECO:0000313" key="4">
    <source>
        <dbReference type="Proteomes" id="UP000239763"/>
    </source>
</evidence>
<reference evidence="2 4" key="3">
    <citation type="journal article" date="2018" name="Nature">
        <title>A major lineage of non-tailed dsDNA viruses as unrecognized killers of marine bacteria.</title>
        <authorList>
            <person name="Kauffman K.M."/>
            <person name="Hussain F.A."/>
            <person name="Yang J."/>
            <person name="Arevalo P."/>
            <person name="Brown J.M."/>
            <person name="Chang W.K."/>
            <person name="VanInsberghe D."/>
            <person name="Elsherbini J."/>
            <person name="Sharma R.S."/>
            <person name="Cutler M.B."/>
            <person name="Kelly L."/>
            <person name="Polz M.F."/>
        </authorList>
    </citation>
    <scope>NUCLEOTIDE SEQUENCE</scope>
    <source>
        <strain evidence="2">10N.261.48.A1</strain>
        <strain evidence="1 4">10N.286.55.E1</strain>
    </source>
</reference>
<name>A0A855IQU4_9VIBR</name>
<evidence type="ECO:0000313" key="3">
    <source>
        <dbReference type="Proteomes" id="UP000235554"/>
    </source>
</evidence>
<keyword evidence="4" id="KW-1185">Reference proteome</keyword>
<dbReference type="EMBL" id="MCSB01000013">
    <property type="protein sequence ID" value="PME29476.1"/>
    <property type="molecule type" value="Genomic_DNA"/>
</dbReference>
<evidence type="ECO:0000313" key="1">
    <source>
        <dbReference type="EMBL" id="PME29476.1"/>
    </source>
</evidence>
<proteinExistence type="predicted"/>
<protein>
    <submittedName>
        <fullName evidence="2">Uncharacterized protein</fullName>
    </submittedName>
</protein>
<accession>A0A855IQU4</accession>
<reference evidence="3" key="1">
    <citation type="submission" date="2016-07" db="EMBL/GenBank/DDBJ databases">
        <title>Nontailed viruses are major unrecognized killers of bacteria in the ocean.</title>
        <authorList>
            <person name="Kauffman K."/>
            <person name="Hussain F."/>
            <person name="Yang J."/>
            <person name="Arevalo P."/>
            <person name="Brown J."/>
            <person name="Cutler M."/>
            <person name="Kelly L."/>
            <person name="Polz M.F."/>
        </authorList>
    </citation>
    <scope>NUCLEOTIDE SEQUENCE [LARGE SCALE GENOMIC DNA]</scope>
    <source>
        <strain evidence="3">10N.261.48.A1</strain>
    </source>
</reference>
<dbReference type="Proteomes" id="UP000235554">
    <property type="component" value="Unassembled WGS sequence"/>
</dbReference>